<organism evidence="1 2">
    <name type="scientific">Phyllobacterium myrsinacearum</name>
    <dbReference type="NCBI Taxonomy" id="28101"/>
    <lineage>
        <taxon>Bacteria</taxon>
        <taxon>Pseudomonadati</taxon>
        <taxon>Pseudomonadota</taxon>
        <taxon>Alphaproteobacteria</taxon>
        <taxon>Hyphomicrobiales</taxon>
        <taxon>Phyllobacteriaceae</taxon>
        <taxon>Phyllobacterium</taxon>
    </lineage>
</organism>
<sequence>MASISNSERKLTGVKTEFAIGTGRTSMEVAASGYLEAQDVADVVLFAAMQGPNARMTQIDLIALNQGN</sequence>
<gene>
    <name evidence="1" type="ORF">FHW16_003341</name>
</gene>
<name>A0A839EL81_9HYPH</name>
<reference evidence="1 2" key="1">
    <citation type="submission" date="2020-07" db="EMBL/GenBank/DDBJ databases">
        <title>Genomic Encyclopedia of Type Strains, Phase IV (KMG-V): Genome sequencing to study the core and pangenomes of soil and plant-associated prokaryotes.</title>
        <authorList>
            <person name="Whitman W."/>
        </authorList>
    </citation>
    <scope>NUCLEOTIDE SEQUENCE [LARGE SCALE GENOMIC DNA]</scope>
    <source>
        <strain evidence="1 2">AN3</strain>
    </source>
</reference>
<evidence type="ECO:0000313" key="1">
    <source>
        <dbReference type="EMBL" id="MBA8879622.1"/>
    </source>
</evidence>
<proteinExistence type="predicted"/>
<keyword evidence="2" id="KW-1185">Reference proteome</keyword>
<comment type="caution">
    <text evidence="1">The sequence shown here is derived from an EMBL/GenBank/DDBJ whole genome shotgun (WGS) entry which is preliminary data.</text>
</comment>
<dbReference type="Proteomes" id="UP000549052">
    <property type="component" value="Unassembled WGS sequence"/>
</dbReference>
<dbReference type="AlphaFoldDB" id="A0A839EL81"/>
<dbReference type="RefSeq" id="WP_182550272.1">
    <property type="nucleotide sequence ID" value="NZ_JACGXN010000005.1"/>
</dbReference>
<accession>A0A839EL81</accession>
<protein>
    <submittedName>
        <fullName evidence="1">NADP-dependent 3-hydroxy acid dehydrogenase YdfG</fullName>
    </submittedName>
</protein>
<evidence type="ECO:0000313" key="2">
    <source>
        <dbReference type="Proteomes" id="UP000549052"/>
    </source>
</evidence>
<dbReference type="EMBL" id="JACGXN010000005">
    <property type="protein sequence ID" value="MBA8879622.1"/>
    <property type="molecule type" value="Genomic_DNA"/>
</dbReference>